<keyword evidence="3" id="KW-0068">Autocatalytic cleavage</keyword>
<evidence type="ECO:0000256" key="7">
    <source>
        <dbReference type="ARBA" id="ARBA00023239"/>
    </source>
</evidence>
<dbReference type="InterPro" id="IPR016067">
    <property type="entry name" value="S-AdoMet_deCO2ase_core"/>
</dbReference>
<reference evidence="10 11" key="1">
    <citation type="journal article" date="2015" name="Nature">
        <title>rRNA introns, odd ribosomes, and small enigmatic genomes across a large radiation of phyla.</title>
        <authorList>
            <person name="Brown C.T."/>
            <person name="Hug L.A."/>
            <person name="Thomas B.C."/>
            <person name="Sharon I."/>
            <person name="Castelle C.J."/>
            <person name="Singh A."/>
            <person name="Wilkins M.J."/>
            <person name="Williams K.H."/>
            <person name="Banfield J.F."/>
        </authorList>
    </citation>
    <scope>NUCLEOTIDE SEQUENCE [LARGE SCALE GENOMIC DNA]</scope>
</reference>
<dbReference type="GO" id="GO:0008295">
    <property type="term" value="P:spermidine biosynthetic process"/>
    <property type="evidence" value="ECO:0007669"/>
    <property type="project" value="UniProtKB-KW"/>
</dbReference>
<evidence type="ECO:0008006" key="12">
    <source>
        <dbReference type="Google" id="ProtNLM"/>
    </source>
</evidence>
<evidence type="ECO:0000313" key="10">
    <source>
        <dbReference type="EMBL" id="KKS03277.1"/>
    </source>
</evidence>
<keyword evidence="5" id="KW-0620">Polyamine biosynthesis</keyword>
<dbReference type="GO" id="GO:0004014">
    <property type="term" value="F:adenosylmethionine decarboxylase activity"/>
    <property type="evidence" value="ECO:0007669"/>
    <property type="project" value="InterPro"/>
</dbReference>
<keyword evidence="4" id="KW-0745">Spermidine biosynthesis</keyword>
<dbReference type="InterPro" id="IPR003826">
    <property type="entry name" value="AdoMetDC_fam_prok"/>
</dbReference>
<protein>
    <recommendedName>
        <fullName evidence="12">S-adenosylmethionine decarboxylase proenzyme</fullName>
    </recommendedName>
</protein>
<dbReference type="EMBL" id="LCBC01000021">
    <property type="protein sequence ID" value="KKS03277.1"/>
    <property type="molecule type" value="Genomic_DNA"/>
</dbReference>
<keyword evidence="9" id="KW-0670">Pyruvate</keyword>
<dbReference type="PANTHER" id="PTHR33866:SF2">
    <property type="entry name" value="S-ADENOSYLMETHIONINE DECARBOXYLASE PROENZYME"/>
    <property type="match status" value="1"/>
</dbReference>
<keyword evidence="2" id="KW-0210">Decarboxylase</keyword>
<gene>
    <name evidence="10" type="ORF">UU56_C0021G0025</name>
</gene>
<keyword evidence="8" id="KW-0704">Schiff base</keyword>
<dbReference type="Proteomes" id="UP000034493">
    <property type="component" value="Unassembled WGS sequence"/>
</dbReference>
<dbReference type="Gene3D" id="3.60.90.10">
    <property type="entry name" value="S-adenosylmethionine decarboxylase"/>
    <property type="match status" value="1"/>
</dbReference>
<sequence>MQTKRYHIICDLKNCNEKIKDKQAIREFLEGFVKMLNMTILEGPIIAEGLPENPGLSAVVIIDYSDISVHSFTKYDEALIDIFSCKEFNKELALDYCLKFFGVDKENSRIKEIWWG</sequence>
<evidence type="ECO:0000256" key="3">
    <source>
        <dbReference type="ARBA" id="ARBA00022813"/>
    </source>
</evidence>
<dbReference type="PANTHER" id="PTHR33866">
    <property type="entry name" value="S-ADENOSYLMETHIONINE DECARBOXYLASE PROENZYME"/>
    <property type="match status" value="1"/>
</dbReference>
<dbReference type="GO" id="GO:0005829">
    <property type="term" value="C:cytosol"/>
    <property type="evidence" value="ECO:0007669"/>
    <property type="project" value="TreeGrafter"/>
</dbReference>
<evidence type="ECO:0000256" key="8">
    <source>
        <dbReference type="ARBA" id="ARBA00023270"/>
    </source>
</evidence>
<evidence type="ECO:0000256" key="6">
    <source>
        <dbReference type="ARBA" id="ARBA00023145"/>
    </source>
</evidence>
<organism evidence="10 11">
    <name type="scientific">Candidatus Curtissbacteria bacterium GW2011_GWA2_41_24</name>
    <dbReference type="NCBI Taxonomy" id="1618411"/>
    <lineage>
        <taxon>Bacteria</taxon>
        <taxon>Candidatus Curtissiibacteriota</taxon>
    </lineage>
</organism>
<evidence type="ECO:0000256" key="5">
    <source>
        <dbReference type="ARBA" id="ARBA00023115"/>
    </source>
</evidence>
<evidence type="ECO:0000313" key="11">
    <source>
        <dbReference type="Proteomes" id="UP000034493"/>
    </source>
</evidence>
<evidence type="ECO:0000256" key="9">
    <source>
        <dbReference type="ARBA" id="ARBA00023317"/>
    </source>
</evidence>
<accession>A0A0G0VUB7</accession>
<evidence type="ECO:0000256" key="2">
    <source>
        <dbReference type="ARBA" id="ARBA00022793"/>
    </source>
</evidence>
<comment type="caution">
    <text evidence="10">The sequence shown here is derived from an EMBL/GenBank/DDBJ whole genome shotgun (WGS) entry which is preliminary data.</text>
</comment>
<dbReference type="AlphaFoldDB" id="A0A0G0VUB7"/>
<comment type="cofactor">
    <cofactor evidence="1">
        <name>pyruvate</name>
        <dbReference type="ChEBI" id="CHEBI:15361"/>
    </cofactor>
</comment>
<name>A0A0G0VUB7_9BACT</name>
<evidence type="ECO:0000256" key="4">
    <source>
        <dbReference type="ARBA" id="ARBA00023066"/>
    </source>
</evidence>
<keyword evidence="7" id="KW-0456">Lyase</keyword>
<dbReference type="SUPFAM" id="SSF56276">
    <property type="entry name" value="S-adenosylmethionine decarboxylase"/>
    <property type="match status" value="1"/>
</dbReference>
<keyword evidence="6" id="KW-0865">Zymogen</keyword>
<proteinExistence type="predicted"/>
<dbReference type="Pfam" id="PF02675">
    <property type="entry name" value="AdoMet_dc"/>
    <property type="match status" value="1"/>
</dbReference>
<evidence type="ECO:0000256" key="1">
    <source>
        <dbReference type="ARBA" id="ARBA00001928"/>
    </source>
</evidence>